<keyword evidence="4 7" id="KW-0812">Transmembrane</keyword>
<keyword evidence="6 7" id="KW-0472">Membrane</keyword>
<gene>
    <name evidence="8" type="ORF">ACFQRG_08030</name>
</gene>
<feature type="transmembrane region" description="Helical" evidence="7">
    <location>
        <begin position="55"/>
        <end position="75"/>
    </location>
</feature>
<feature type="transmembrane region" description="Helical" evidence="7">
    <location>
        <begin position="12"/>
        <end position="35"/>
    </location>
</feature>
<feature type="transmembrane region" description="Helical" evidence="7">
    <location>
        <begin position="82"/>
        <end position="108"/>
    </location>
</feature>
<dbReference type="Pfam" id="PF02417">
    <property type="entry name" value="Chromate_transp"/>
    <property type="match status" value="1"/>
</dbReference>
<keyword evidence="9" id="KW-1185">Reference proteome</keyword>
<evidence type="ECO:0000256" key="7">
    <source>
        <dbReference type="SAM" id="Phobius"/>
    </source>
</evidence>
<keyword evidence="3" id="KW-1003">Cell membrane</keyword>
<evidence type="ECO:0000256" key="1">
    <source>
        <dbReference type="ARBA" id="ARBA00004651"/>
    </source>
</evidence>
<evidence type="ECO:0000256" key="2">
    <source>
        <dbReference type="ARBA" id="ARBA00005262"/>
    </source>
</evidence>
<comment type="similarity">
    <text evidence="2">Belongs to the chromate ion transporter (CHR) (TC 2.A.51) family.</text>
</comment>
<accession>A0ABW2PUS8</accession>
<dbReference type="RefSeq" id="WP_380965345.1">
    <property type="nucleotide sequence ID" value="NZ_JBHTCO010000005.1"/>
</dbReference>
<dbReference type="InterPro" id="IPR052518">
    <property type="entry name" value="CHR_Transporter"/>
</dbReference>
<evidence type="ECO:0000256" key="6">
    <source>
        <dbReference type="ARBA" id="ARBA00023136"/>
    </source>
</evidence>
<feature type="transmembrane region" description="Helical" evidence="7">
    <location>
        <begin position="165"/>
        <end position="181"/>
    </location>
</feature>
<proteinExistence type="inferred from homology"/>
<name>A0ABW2PUS8_9BACL</name>
<evidence type="ECO:0000256" key="4">
    <source>
        <dbReference type="ARBA" id="ARBA00022692"/>
    </source>
</evidence>
<feature type="transmembrane region" description="Helical" evidence="7">
    <location>
        <begin position="114"/>
        <end position="134"/>
    </location>
</feature>
<dbReference type="InterPro" id="IPR003370">
    <property type="entry name" value="Chromate_transpt"/>
</dbReference>
<dbReference type="Proteomes" id="UP001596505">
    <property type="component" value="Unassembled WGS sequence"/>
</dbReference>
<sequence length="202" mass="22153">MQQRLSLKTLWQLFIAFCKISPVTFGGGYAIIPALEEAMVNRYHWCKRDEILDVLSIAQTIPGSVALNSAAFIGYRIAGIPGVFVASLGMLLPTFLIVLGLAVFFLIIKDVAQVRWALFGIAPAVVGLILFAGLRTIKSSVEDIVCLFLMIGTFLLLFLTKMNPIIILVMGGAFGGTIGWIKHKKSVNKEQDNEISRHSVNQ</sequence>
<evidence type="ECO:0000313" key="8">
    <source>
        <dbReference type="EMBL" id="MFC7392934.1"/>
    </source>
</evidence>
<dbReference type="PANTHER" id="PTHR43663:SF1">
    <property type="entry name" value="CHROMATE TRANSPORTER"/>
    <property type="match status" value="1"/>
</dbReference>
<evidence type="ECO:0000256" key="3">
    <source>
        <dbReference type="ARBA" id="ARBA00022475"/>
    </source>
</evidence>
<dbReference type="PANTHER" id="PTHR43663">
    <property type="entry name" value="CHROMATE TRANSPORT PROTEIN-RELATED"/>
    <property type="match status" value="1"/>
</dbReference>
<reference evidence="9" key="1">
    <citation type="journal article" date="2019" name="Int. J. Syst. Evol. Microbiol.">
        <title>The Global Catalogue of Microorganisms (GCM) 10K type strain sequencing project: providing services to taxonomists for standard genome sequencing and annotation.</title>
        <authorList>
            <consortium name="The Broad Institute Genomics Platform"/>
            <consortium name="The Broad Institute Genome Sequencing Center for Infectious Disease"/>
            <person name="Wu L."/>
            <person name="Ma J."/>
        </authorList>
    </citation>
    <scope>NUCLEOTIDE SEQUENCE [LARGE SCALE GENOMIC DNA]</scope>
    <source>
        <strain evidence="9">CGMCC 1.16305</strain>
    </source>
</reference>
<organism evidence="8 9">
    <name type="scientific">Scopulibacillus cellulosilyticus</name>
    <dbReference type="NCBI Taxonomy" id="2665665"/>
    <lineage>
        <taxon>Bacteria</taxon>
        <taxon>Bacillati</taxon>
        <taxon>Bacillota</taxon>
        <taxon>Bacilli</taxon>
        <taxon>Bacillales</taxon>
        <taxon>Sporolactobacillaceae</taxon>
        <taxon>Scopulibacillus</taxon>
    </lineage>
</organism>
<dbReference type="EMBL" id="JBHTCO010000005">
    <property type="protein sequence ID" value="MFC7392934.1"/>
    <property type="molecule type" value="Genomic_DNA"/>
</dbReference>
<evidence type="ECO:0000256" key="5">
    <source>
        <dbReference type="ARBA" id="ARBA00022989"/>
    </source>
</evidence>
<keyword evidence="5 7" id="KW-1133">Transmembrane helix</keyword>
<protein>
    <submittedName>
        <fullName evidence="8">Chromate transporter</fullName>
    </submittedName>
</protein>
<feature type="transmembrane region" description="Helical" evidence="7">
    <location>
        <begin position="141"/>
        <end position="159"/>
    </location>
</feature>
<evidence type="ECO:0000313" key="9">
    <source>
        <dbReference type="Proteomes" id="UP001596505"/>
    </source>
</evidence>
<comment type="caution">
    <text evidence="8">The sequence shown here is derived from an EMBL/GenBank/DDBJ whole genome shotgun (WGS) entry which is preliminary data.</text>
</comment>
<comment type="subcellular location">
    <subcellularLocation>
        <location evidence="1">Cell membrane</location>
        <topology evidence="1">Multi-pass membrane protein</topology>
    </subcellularLocation>
</comment>